<organism evidence="4">
    <name type="scientific">marine metagenome</name>
    <dbReference type="NCBI Taxonomy" id="408172"/>
    <lineage>
        <taxon>unclassified sequences</taxon>
        <taxon>metagenomes</taxon>
        <taxon>ecological metagenomes</taxon>
    </lineage>
</organism>
<dbReference type="SUPFAM" id="SSF52922">
    <property type="entry name" value="TK C-terminal domain-like"/>
    <property type="match status" value="1"/>
</dbReference>
<dbReference type="EMBL" id="UINC01094441">
    <property type="protein sequence ID" value="SVC49678.1"/>
    <property type="molecule type" value="Genomic_DNA"/>
</dbReference>
<evidence type="ECO:0000256" key="1">
    <source>
        <dbReference type="ARBA" id="ARBA00023002"/>
    </source>
</evidence>
<dbReference type="PANTHER" id="PTHR32154:SF20">
    <property type="entry name" value="2-OXOGLUTARATE OXIDOREDUCTASE SUBUNIT KORA"/>
    <property type="match status" value="1"/>
</dbReference>
<dbReference type="Gene3D" id="3.40.50.970">
    <property type="match status" value="1"/>
</dbReference>
<dbReference type="InterPro" id="IPR033412">
    <property type="entry name" value="PFOR_II"/>
</dbReference>
<evidence type="ECO:0000259" key="3">
    <source>
        <dbReference type="Pfam" id="PF17147"/>
    </source>
</evidence>
<dbReference type="Pfam" id="PF01855">
    <property type="entry name" value="POR_N"/>
    <property type="match status" value="1"/>
</dbReference>
<dbReference type="CDD" id="cd07034">
    <property type="entry name" value="TPP_PYR_PFOR_IOR-alpha_like"/>
    <property type="match status" value="1"/>
</dbReference>
<dbReference type="InterPro" id="IPR009014">
    <property type="entry name" value="Transketo_C/PFOR_II"/>
</dbReference>
<dbReference type="SUPFAM" id="SSF52518">
    <property type="entry name" value="Thiamin diphosphate-binding fold (THDP-binding)"/>
    <property type="match status" value="1"/>
</dbReference>
<dbReference type="InterPro" id="IPR050722">
    <property type="entry name" value="Pyruvate:ferred/Flavod_OxRd"/>
</dbReference>
<evidence type="ECO:0000313" key="4">
    <source>
        <dbReference type="EMBL" id="SVC49678.1"/>
    </source>
</evidence>
<feature type="non-terminal residue" evidence="4">
    <location>
        <position position="1"/>
    </location>
</feature>
<evidence type="ECO:0008006" key="5">
    <source>
        <dbReference type="Google" id="ProtNLM"/>
    </source>
</evidence>
<reference evidence="4" key="1">
    <citation type="submission" date="2018-05" db="EMBL/GenBank/DDBJ databases">
        <authorList>
            <person name="Lanie J.A."/>
            <person name="Ng W.-L."/>
            <person name="Kazmierczak K.M."/>
            <person name="Andrzejewski T.M."/>
            <person name="Davidsen T.M."/>
            <person name="Wayne K.J."/>
            <person name="Tettelin H."/>
            <person name="Glass J.I."/>
            <person name="Rusch D."/>
            <person name="Podicherti R."/>
            <person name="Tsui H.-C.T."/>
            <person name="Winkler M.E."/>
        </authorList>
    </citation>
    <scope>NUCLEOTIDE SEQUENCE</scope>
</reference>
<feature type="domain" description="Pyruvate flavodoxin/ferredoxin oxidoreductase pyrimidine binding" evidence="2">
    <location>
        <begin position="1"/>
        <end position="164"/>
    </location>
</feature>
<dbReference type="Pfam" id="PF17147">
    <property type="entry name" value="PFOR_II"/>
    <property type="match status" value="1"/>
</dbReference>
<gene>
    <name evidence="4" type="ORF">METZ01_LOCUS302532</name>
</gene>
<dbReference type="InterPro" id="IPR029061">
    <property type="entry name" value="THDP-binding"/>
</dbReference>
<keyword evidence="1" id="KW-0560">Oxidoreductase</keyword>
<name>A0A382MMG7_9ZZZZ</name>
<dbReference type="GO" id="GO:0006979">
    <property type="term" value="P:response to oxidative stress"/>
    <property type="evidence" value="ECO:0007669"/>
    <property type="project" value="TreeGrafter"/>
</dbReference>
<proteinExistence type="predicted"/>
<sequence>GGAIGVTGSSGPGIALKSEAINLAVMTELPLVVINVQRAGPSTGMPTKTEQSDLLQCMYGRNGDSSVVIVAPATPSECFELAFFAIRAAIKYMCPVFVLSDGYLANGAEPWKLPAIEDLPEFEVKFHSNPDGFEPYDRNEVTLGRPWAIPGTAGLEHRIGGIEKWNGSGNISYDPQNHDFMVRLRAAKVGRVVQEIPDIEVFGDVDADTLVLGWGSTYGAIRAGVEEAQNQGLKVARAHVRYLNPFPANLGTVLKKYKKVLIPEMNMGQLLFLIRAKFGIDARGLNKIEGKPFQVSEIVEALQEESK</sequence>
<evidence type="ECO:0000259" key="2">
    <source>
        <dbReference type="Pfam" id="PF01855"/>
    </source>
</evidence>
<protein>
    <recommendedName>
        <fullName evidence="5">Pyruvate flavodoxin/ferredoxin oxidoreductase pyrimidine binding domain-containing protein</fullName>
    </recommendedName>
</protein>
<dbReference type="InterPro" id="IPR002880">
    <property type="entry name" value="Pyrv_Fd/Flavodoxin_OxRdtase_N"/>
</dbReference>
<dbReference type="AlphaFoldDB" id="A0A382MMG7"/>
<feature type="domain" description="Pyruvate:ferredoxin oxidoreductase core" evidence="3">
    <location>
        <begin position="207"/>
        <end position="278"/>
    </location>
</feature>
<dbReference type="PANTHER" id="PTHR32154">
    <property type="entry name" value="PYRUVATE-FLAVODOXIN OXIDOREDUCTASE-RELATED"/>
    <property type="match status" value="1"/>
</dbReference>
<dbReference type="Gene3D" id="3.40.50.920">
    <property type="match status" value="1"/>
</dbReference>
<accession>A0A382MMG7</accession>
<dbReference type="GO" id="GO:0016491">
    <property type="term" value="F:oxidoreductase activity"/>
    <property type="evidence" value="ECO:0007669"/>
    <property type="project" value="UniProtKB-KW"/>
</dbReference>